<accession>A0A6G8ATB2</accession>
<gene>
    <name evidence="3" type="ORF">G7082_06900</name>
</gene>
<feature type="chain" id="PRO_5026311743" description="WxL domain-containing protein" evidence="1">
    <location>
        <begin position="26"/>
        <end position="239"/>
    </location>
</feature>
<feature type="signal peptide" evidence="1">
    <location>
        <begin position="1"/>
        <end position="25"/>
    </location>
</feature>
<dbReference type="AlphaFoldDB" id="A0A6G8ATB2"/>
<evidence type="ECO:0000259" key="2">
    <source>
        <dbReference type="Pfam" id="PF13731"/>
    </source>
</evidence>
<evidence type="ECO:0000256" key="1">
    <source>
        <dbReference type="SAM" id="SignalP"/>
    </source>
</evidence>
<proteinExistence type="predicted"/>
<dbReference type="EMBL" id="CP049887">
    <property type="protein sequence ID" value="QIL48236.1"/>
    <property type="molecule type" value="Genomic_DNA"/>
</dbReference>
<evidence type="ECO:0000313" key="3">
    <source>
        <dbReference type="EMBL" id="QIL48236.1"/>
    </source>
</evidence>
<reference evidence="3 4" key="1">
    <citation type="submission" date="2020-03" db="EMBL/GenBank/DDBJ databases">
        <title>Vagococcus sp. nov., isolated from beetles.</title>
        <authorList>
            <person name="Hyun D.-W."/>
            <person name="Bae J.-W."/>
        </authorList>
    </citation>
    <scope>NUCLEOTIDE SEQUENCE [LARGE SCALE GENOMIC DNA]</scope>
    <source>
        <strain evidence="3 4">HDW17B</strain>
    </source>
</reference>
<sequence length="239" mass="25489">MKKNILAAALLSGLVLSIAAPTALAVEDKDGKSVETSKVEVKLNKDDGHEPGTGPFKDKLAIVHKPTIFKFEGDTTTGSLNLKNKHPEKAKQFISVNDDRKNDKKEAISSPWTLTGQLSEVKEGTKTLAGTMDFKTSELQQYDIGELVTKPNGVQDYAPAAIKADAAKADATKYTLQPKFSLDAAGTAVKFLESTNTDVTDPHGVFTNLGDVDFNVASGNASEAGTYDGTITWTLAAQK</sequence>
<keyword evidence="4" id="KW-1185">Reference proteome</keyword>
<dbReference type="Pfam" id="PF13731">
    <property type="entry name" value="WxL"/>
    <property type="match status" value="1"/>
</dbReference>
<feature type="domain" description="WxL" evidence="2">
    <location>
        <begin position="81"/>
        <end position="237"/>
    </location>
</feature>
<dbReference type="RefSeq" id="WP_166034384.1">
    <property type="nucleotide sequence ID" value="NZ_CP049887.1"/>
</dbReference>
<protein>
    <recommendedName>
        <fullName evidence="2">WxL domain-containing protein</fullName>
    </recommendedName>
</protein>
<evidence type="ECO:0000313" key="4">
    <source>
        <dbReference type="Proteomes" id="UP000501747"/>
    </source>
</evidence>
<organism evidence="3 4">
    <name type="scientific">Vagococcus hydrophili</name>
    <dbReference type="NCBI Taxonomy" id="2714947"/>
    <lineage>
        <taxon>Bacteria</taxon>
        <taxon>Bacillati</taxon>
        <taxon>Bacillota</taxon>
        <taxon>Bacilli</taxon>
        <taxon>Lactobacillales</taxon>
        <taxon>Enterococcaceae</taxon>
        <taxon>Vagococcus</taxon>
    </lineage>
</organism>
<keyword evidence="1" id="KW-0732">Signal</keyword>
<name>A0A6G8ATB2_9ENTE</name>
<dbReference type="InterPro" id="IPR027994">
    <property type="entry name" value="WxL_dom"/>
</dbReference>
<dbReference type="Proteomes" id="UP000501747">
    <property type="component" value="Chromosome"/>
</dbReference>
<dbReference type="KEGG" id="vhy:G7082_06900"/>